<dbReference type="SUPFAM" id="SSF47598">
    <property type="entry name" value="Ribbon-helix-helix"/>
    <property type="match status" value="1"/>
</dbReference>
<reference evidence="2" key="1">
    <citation type="journal article" date="2019" name="Int. J. Syst. Evol. Microbiol.">
        <title>The Global Catalogue of Microorganisms (GCM) 10K type strain sequencing project: providing services to taxonomists for standard genome sequencing and annotation.</title>
        <authorList>
            <consortium name="The Broad Institute Genomics Platform"/>
            <consortium name="The Broad Institute Genome Sequencing Center for Infectious Disease"/>
            <person name="Wu L."/>
            <person name="Ma J."/>
        </authorList>
    </citation>
    <scope>NUCLEOTIDE SEQUENCE [LARGE SCALE GENOMIC DNA]</scope>
    <source>
        <strain evidence="2">CGMCC 1.12371</strain>
    </source>
</reference>
<proteinExistence type="predicted"/>
<evidence type="ECO:0000313" key="1">
    <source>
        <dbReference type="EMBL" id="MFC7409497.1"/>
    </source>
</evidence>
<dbReference type="Proteomes" id="UP001596501">
    <property type="component" value="Unassembled WGS sequence"/>
</dbReference>
<organism evidence="1 2">
    <name type="scientific">Hydrogenophaga atypica</name>
    <dbReference type="NCBI Taxonomy" id="249409"/>
    <lineage>
        <taxon>Bacteria</taxon>
        <taxon>Pseudomonadati</taxon>
        <taxon>Pseudomonadota</taxon>
        <taxon>Betaproteobacteria</taxon>
        <taxon>Burkholderiales</taxon>
        <taxon>Comamonadaceae</taxon>
        <taxon>Hydrogenophaga</taxon>
    </lineage>
</organism>
<keyword evidence="2" id="KW-1185">Reference proteome</keyword>
<name>A0ABW2QKH5_9BURK</name>
<dbReference type="RefSeq" id="WP_382223281.1">
    <property type="nucleotide sequence ID" value="NZ_JBHTCA010000006.1"/>
</dbReference>
<gene>
    <name evidence="1" type="ORF">ACFQPB_11555</name>
</gene>
<accession>A0ABW2QKH5</accession>
<evidence type="ECO:0000313" key="2">
    <source>
        <dbReference type="Proteomes" id="UP001596501"/>
    </source>
</evidence>
<protein>
    <recommendedName>
        <fullName evidence="3">CopG-like ribbon-helix-helix domain-containing protein</fullName>
    </recommendedName>
</protein>
<sequence>MSTEKSVGISFRVTPRLKRLLEAAALGERRSLTNMLETLVEEYCTRNRIYDHTEDKQGNRSEKTST</sequence>
<dbReference type="InterPro" id="IPR010985">
    <property type="entry name" value="Ribbon_hlx_hlx"/>
</dbReference>
<dbReference type="EMBL" id="JBHTCA010000006">
    <property type="protein sequence ID" value="MFC7409497.1"/>
    <property type="molecule type" value="Genomic_DNA"/>
</dbReference>
<evidence type="ECO:0008006" key="3">
    <source>
        <dbReference type="Google" id="ProtNLM"/>
    </source>
</evidence>
<comment type="caution">
    <text evidence="1">The sequence shown here is derived from an EMBL/GenBank/DDBJ whole genome shotgun (WGS) entry which is preliminary data.</text>
</comment>